<name>A0A1C7EDG0_9BACL</name>
<dbReference type="InterPro" id="IPR011856">
    <property type="entry name" value="tRNA_endonuc-like_dom_sf"/>
</dbReference>
<accession>A0A1C7EDG0</accession>
<dbReference type="AlphaFoldDB" id="A0A1C7EDG0"/>
<dbReference type="EMBL" id="CP016539">
    <property type="protein sequence ID" value="ANU21731.1"/>
    <property type="molecule type" value="Genomic_DNA"/>
</dbReference>
<gene>
    <name evidence="1" type="ORF">BBI15_10165</name>
</gene>
<evidence type="ECO:0000313" key="2">
    <source>
        <dbReference type="Proteomes" id="UP000092650"/>
    </source>
</evidence>
<organism evidence="1 2">
    <name type="scientific">Planococcus plakortidis</name>
    <dbReference type="NCBI Taxonomy" id="1038856"/>
    <lineage>
        <taxon>Bacteria</taxon>
        <taxon>Bacillati</taxon>
        <taxon>Bacillota</taxon>
        <taxon>Bacilli</taxon>
        <taxon>Bacillales</taxon>
        <taxon>Caryophanaceae</taxon>
        <taxon>Planococcus</taxon>
    </lineage>
</organism>
<dbReference type="Proteomes" id="UP000092650">
    <property type="component" value="Chromosome"/>
</dbReference>
<proteinExistence type="predicted"/>
<dbReference type="GO" id="GO:0003676">
    <property type="term" value="F:nucleic acid binding"/>
    <property type="evidence" value="ECO:0007669"/>
    <property type="project" value="InterPro"/>
</dbReference>
<reference evidence="1" key="1">
    <citation type="submission" date="2016-10" db="EMBL/GenBank/DDBJ databases">
        <authorList>
            <person name="See-Too W.S."/>
        </authorList>
    </citation>
    <scope>NUCLEOTIDE SEQUENCE [LARGE SCALE GENOMIC DNA]</scope>
    <source>
        <strain evidence="1">DSM 23997</strain>
    </source>
</reference>
<sequence>MDEVLMSNPEAFKMLRVLWKRSFIKIDDKEDAALFDVILKTNEGALGIESETFTESPKLHDRISRLVGGSYEASAGNILDLASMGERIKHEMAIEAGVIEYVKKNPGGIFGNWDYLSHQVVASPFKPVDYMDKMDIFGYRRIFPYKTISKYLVIELKKGIADKEVIHQVMKYVDWVNQEYAYKDYSMIEAFVVASDFPTEVVSLKDEVGTRIFAKGSRPVKTEKWAKLRLIKYRFNPTSKQLEFTEVH</sequence>
<dbReference type="Gene3D" id="3.40.1350.10">
    <property type="match status" value="1"/>
</dbReference>
<dbReference type="KEGG" id="ppla:BBI15_10165"/>
<evidence type="ECO:0000313" key="1">
    <source>
        <dbReference type="EMBL" id="ANU21731.1"/>
    </source>
</evidence>
<keyword evidence="2" id="KW-1185">Reference proteome</keyword>
<protein>
    <submittedName>
        <fullName evidence="1">Uncharacterized protein</fullName>
    </submittedName>
</protein>